<accession>A0ABR2MYQ6</accession>
<name>A0ABR2MYQ6_9ASPA</name>
<keyword evidence="2" id="KW-1185">Reference proteome</keyword>
<evidence type="ECO:0000313" key="1">
    <source>
        <dbReference type="EMBL" id="KAK8969063.1"/>
    </source>
</evidence>
<protein>
    <submittedName>
        <fullName evidence="1">Uncharacterized protein</fullName>
    </submittedName>
</protein>
<comment type="caution">
    <text evidence="1">The sequence shown here is derived from an EMBL/GenBank/DDBJ whole genome shotgun (WGS) entry which is preliminary data.</text>
</comment>
<sequence>MMTSYVHVLAFINIQDNWIIDSVCDHHHTGDGPRKRNSGIRDQTTTKVLDKANSFVNPITGLHVSKIDGIRRP</sequence>
<reference evidence="1 2" key="1">
    <citation type="journal article" date="2022" name="Nat. Plants">
        <title>Genomes of leafy and leafless Platanthera orchids illuminate the evolution of mycoheterotrophy.</title>
        <authorList>
            <person name="Li M.H."/>
            <person name="Liu K.W."/>
            <person name="Li Z."/>
            <person name="Lu H.C."/>
            <person name="Ye Q.L."/>
            <person name="Zhang D."/>
            <person name="Wang J.Y."/>
            <person name="Li Y.F."/>
            <person name="Zhong Z.M."/>
            <person name="Liu X."/>
            <person name="Yu X."/>
            <person name="Liu D.K."/>
            <person name="Tu X.D."/>
            <person name="Liu B."/>
            <person name="Hao Y."/>
            <person name="Liao X.Y."/>
            <person name="Jiang Y.T."/>
            <person name="Sun W.H."/>
            <person name="Chen J."/>
            <person name="Chen Y.Q."/>
            <person name="Ai Y."/>
            <person name="Zhai J.W."/>
            <person name="Wu S.S."/>
            <person name="Zhou Z."/>
            <person name="Hsiao Y.Y."/>
            <person name="Wu W.L."/>
            <person name="Chen Y.Y."/>
            <person name="Lin Y.F."/>
            <person name="Hsu J.L."/>
            <person name="Li C.Y."/>
            <person name="Wang Z.W."/>
            <person name="Zhao X."/>
            <person name="Zhong W.Y."/>
            <person name="Ma X.K."/>
            <person name="Ma L."/>
            <person name="Huang J."/>
            <person name="Chen G.Z."/>
            <person name="Huang M.Z."/>
            <person name="Huang L."/>
            <person name="Peng D.H."/>
            <person name="Luo Y.B."/>
            <person name="Zou S.Q."/>
            <person name="Chen S.P."/>
            <person name="Lan S."/>
            <person name="Tsai W.C."/>
            <person name="Van de Peer Y."/>
            <person name="Liu Z.J."/>
        </authorList>
    </citation>
    <scope>NUCLEOTIDE SEQUENCE [LARGE SCALE GENOMIC DNA]</scope>
    <source>
        <strain evidence="1">Lor288</strain>
    </source>
</reference>
<evidence type="ECO:0000313" key="2">
    <source>
        <dbReference type="Proteomes" id="UP001412067"/>
    </source>
</evidence>
<gene>
    <name evidence="1" type="ORF">KSP40_PGU016674</name>
</gene>
<dbReference type="EMBL" id="JBBWWR010000003">
    <property type="protein sequence ID" value="KAK8969063.1"/>
    <property type="molecule type" value="Genomic_DNA"/>
</dbReference>
<organism evidence="1 2">
    <name type="scientific">Platanthera guangdongensis</name>
    <dbReference type="NCBI Taxonomy" id="2320717"/>
    <lineage>
        <taxon>Eukaryota</taxon>
        <taxon>Viridiplantae</taxon>
        <taxon>Streptophyta</taxon>
        <taxon>Embryophyta</taxon>
        <taxon>Tracheophyta</taxon>
        <taxon>Spermatophyta</taxon>
        <taxon>Magnoliopsida</taxon>
        <taxon>Liliopsida</taxon>
        <taxon>Asparagales</taxon>
        <taxon>Orchidaceae</taxon>
        <taxon>Orchidoideae</taxon>
        <taxon>Orchideae</taxon>
        <taxon>Orchidinae</taxon>
        <taxon>Platanthera</taxon>
    </lineage>
</organism>
<dbReference type="Proteomes" id="UP001412067">
    <property type="component" value="Unassembled WGS sequence"/>
</dbReference>
<proteinExistence type="predicted"/>